<sequence>MSSLNLEEIHRKRLLKSIIAKLEAEAKSQRNSLKPSFEESLYFIPTSERRKMASLVQKDSELMEILNSHGIEENAKLYESLSDWKNM</sequence>
<evidence type="ECO:0000313" key="1">
    <source>
        <dbReference type="EMBL" id="CAI2378976.1"/>
    </source>
</evidence>
<keyword evidence="2" id="KW-1185">Reference proteome</keyword>
<dbReference type="EMBL" id="CAMPGE010020771">
    <property type="protein sequence ID" value="CAI2378976.1"/>
    <property type="molecule type" value="Genomic_DNA"/>
</dbReference>
<proteinExistence type="predicted"/>
<accession>A0AAD1XUX2</accession>
<gene>
    <name evidence="1" type="ORF">ECRASSUSDP1_LOCUS20381</name>
</gene>
<evidence type="ECO:0000313" key="2">
    <source>
        <dbReference type="Proteomes" id="UP001295684"/>
    </source>
</evidence>
<name>A0AAD1XUX2_EUPCR</name>
<comment type="caution">
    <text evidence="1">The sequence shown here is derived from an EMBL/GenBank/DDBJ whole genome shotgun (WGS) entry which is preliminary data.</text>
</comment>
<dbReference type="Proteomes" id="UP001295684">
    <property type="component" value="Unassembled WGS sequence"/>
</dbReference>
<protein>
    <submittedName>
        <fullName evidence="1">Uncharacterized protein</fullName>
    </submittedName>
</protein>
<reference evidence="1" key="1">
    <citation type="submission" date="2023-07" db="EMBL/GenBank/DDBJ databases">
        <authorList>
            <consortium name="AG Swart"/>
            <person name="Singh M."/>
            <person name="Singh A."/>
            <person name="Seah K."/>
            <person name="Emmerich C."/>
        </authorList>
    </citation>
    <scope>NUCLEOTIDE SEQUENCE</scope>
    <source>
        <strain evidence="1">DP1</strain>
    </source>
</reference>
<organism evidence="1 2">
    <name type="scientific">Euplotes crassus</name>
    <dbReference type="NCBI Taxonomy" id="5936"/>
    <lineage>
        <taxon>Eukaryota</taxon>
        <taxon>Sar</taxon>
        <taxon>Alveolata</taxon>
        <taxon>Ciliophora</taxon>
        <taxon>Intramacronucleata</taxon>
        <taxon>Spirotrichea</taxon>
        <taxon>Hypotrichia</taxon>
        <taxon>Euplotida</taxon>
        <taxon>Euplotidae</taxon>
        <taxon>Moneuplotes</taxon>
    </lineage>
</organism>
<dbReference type="AlphaFoldDB" id="A0AAD1XUX2"/>